<protein>
    <submittedName>
        <fullName evidence="1">Uncharacterized protein</fullName>
    </submittedName>
</protein>
<dbReference type="EMBL" id="JAAVXB010000005">
    <property type="protein sequence ID" value="NKF22879.1"/>
    <property type="molecule type" value="Genomic_DNA"/>
</dbReference>
<dbReference type="RefSeq" id="WP_168148196.1">
    <property type="nucleotide sequence ID" value="NZ_JAAVXB010000005.1"/>
</dbReference>
<sequence length="98" mass="10291">MRRTNSLRLLLLTLGLVLGQWLALAHDFEHPALQADTTCQICAHAQGLSGGALAPGLHLPAVFAVGETPTTTTAVLFDLAPRGQLRIRGPPATTVSTI</sequence>
<dbReference type="Proteomes" id="UP000653472">
    <property type="component" value="Unassembled WGS sequence"/>
</dbReference>
<evidence type="ECO:0000313" key="1">
    <source>
        <dbReference type="EMBL" id="NKF22879.1"/>
    </source>
</evidence>
<comment type="caution">
    <text evidence="1">The sequence shown here is derived from an EMBL/GenBank/DDBJ whole genome shotgun (WGS) entry which is preliminary data.</text>
</comment>
<proteinExistence type="predicted"/>
<name>A0A969WB21_9GAMM</name>
<keyword evidence="2" id="KW-1185">Reference proteome</keyword>
<accession>A0A969WB21</accession>
<reference evidence="1" key="1">
    <citation type="submission" date="2020-03" db="EMBL/GenBank/DDBJ databases">
        <title>Solimonas marina sp. nov., isolated from deep seawater of the Pacific Ocean.</title>
        <authorList>
            <person name="Liu X."/>
            <person name="Lai Q."/>
            <person name="Sun F."/>
            <person name="Gai Y."/>
            <person name="Li G."/>
            <person name="Shao Z."/>
        </authorList>
    </citation>
    <scope>NUCLEOTIDE SEQUENCE</scope>
    <source>
        <strain evidence="1">C16B3</strain>
    </source>
</reference>
<dbReference type="AlphaFoldDB" id="A0A969WB21"/>
<organism evidence="1 2">
    <name type="scientific">Solimonas marina</name>
    <dbReference type="NCBI Taxonomy" id="2714601"/>
    <lineage>
        <taxon>Bacteria</taxon>
        <taxon>Pseudomonadati</taxon>
        <taxon>Pseudomonadota</taxon>
        <taxon>Gammaproteobacteria</taxon>
        <taxon>Nevskiales</taxon>
        <taxon>Nevskiaceae</taxon>
        <taxon>Solimonas</taxon>
    </lineage>
</organism>
<evidence type="ECO:0000313" key="2">
    <source>
        <dbReference type="Proteomes" id="UP000653472"/>
    </source>
</evidence>
<gene>
    <name evidence="1" type="ORF">G7Y82_11165</name>
</gene>